<dbReference type="Proteomes" id="UP001589693">
    <property type="component" value="Unassembled WGS sequence"/>
</dbReference>
<name>A0ABV5ZTA0_9PSEU</name>
<evidence type="ECO:0000256" key="2">
    <source>
        <dbReference type="SAM" id="Phobius"/>
    </source>
</evidence>
<accession>A0ABV5ZTA0</accession>
<gene>
    <name evidence="3" type="ORF">ACFFQA_02970</name>
</gene>
<reference evidence="3 4" key="1">
    <citation type="submission" date="2024-09" db="EMBL/GenBank/DDBJ databases">
        <authorList>
            <person name="Sun Q."/>
            <person name="Mori K."/>
        </authorList>
    </citation>
    <scope>NUCLEOTIDE SEQUENCE [LARGE SCALE GENOMIC DNA]</scope>
    <source>
        <strain evidence="3 4">TBRC 7907</strain>
    </source>
</reference>
<comment type="caution">
    <text evidence="3">The sequence shown here is derived from an EMBL/GenBank/DDBJ whole genome shotgun (WGS) entry which is preliminary data.</text>
</comment>
<protein>
    <submittedName>
        <fullName evidence="3">Uncharacterized protein</fullName>
    </submittedName>
</protein>
<keyword evidence="2" id="KW-0472">Membrane</keyword>
<feature type="transmembrane region" description="Helical" evidence="2">
    <location>
        <begin position="20"/>
        <end position="44"/>
    </location>
</feature>
<evidence type="ECO:0000313" key="4">
    <source>
        <dbReference type="Proteomes" id="UP001589693"/>
    </source>
</evidence>
<dbReference type="EMBL" id="JBHLZU010000002">
    <property type="protein sequence ID" value="MFB9902894.1"/>
    <property type="molecule type" value="Genomic_DNA"/>
</dbReference>
<keyword evidence="4" id="KW-1185">Reference proteome</keyword>
<feature type="region of interest" description="Disordered" evidence="1">
    <location>
        <begin position="66"/>
        <end position="125"/>
    </location>
</feature>
<feature type="compositionally biased region" description="Basic and acidic residues" evidence="1">
    <location>
        <begin position="112"/>
        <end position="125"/>
    </location>
</feature>
<evidence type="ECO:0000256" key="1">
    <source>
        <dbReference type="SAM" id="MobiDB-lite"/>
    </source>
</evidence>
<sequence>MTPTTRTFGAAGAVVVTAAATLPVGLLFPLAVLGLLAVVVHGVVPQRSQDRVQWLQILLHHRQEMARLPRRGARSTGETTETTQGPISGTMPSRHPAGIPDNDPVHGHRRPAVGEKHVLREGRGA</sequence>
<dbReference type="RefSeq" id="WP_377849999.1">
    <property type="nucleotide sequence ID" value="NZ_JBHLZU010000002.1"/>
</dbReference>
<evidence type="ECO:0000313" key="3">
    <source>
        <dbReference type="EMBL" id="MFB9902894.1"/>
    </source>
</evidence>
<proteinExistence type="predicted"/>
<organism evidence="3 4">
    <name type="scientific">Allokutzneria oryzae</name>
    <dbReference type="NCBI Taxonomy" id="1378989"/>
    <lineage>
        <taxon>Bacteria</taxon>
        <taxon>Bacillati</taxon>
        <taxon>Actinomycetota</taxon>
        <taxon>Actinomycetes</taxon>
        <taxon>Pseudonocardiales</taxon>
        <taxon>Pseudonocardiaceae</taxon>
        <taxon>Allokutzneria</taxon>
    </lineage>
</organism>
<keyword evidence="2" id="KW-0812">Transmembrane</keyword>
<keyword evidence="2" id="KW-1133">Transmembrane helix</keyword>
<feature type="compositionally biased region" description="Polar residues" evidence="1">
    <location>
        <begin position="76"/>
        <end position="91"/>
    </location>
</feature>